<name>A0A1R4H6T3_9GAMM</name>
<evidence type="ECO:0000256" key="6">
    <source>
        <dbReference type="SAM" id="MobiDB-lite"/>
    </source>
</evidence>
<evidence type="ECO:0000256" key="3">
    <source>
        <dbReference type="ARBA" id="ARBA00022730"/>
    </source>
</evidence>
<sequence length="200" mass="23326">MMEQEYLYEEQEDEVEYYAVRPNKTLIKKEIGVLFKLAEEMSVLSAAHLKSLELPEKIHKAVVEVSVMKLNGARKRLLKFIAGQLHKMDVDPILERLARIKTQSAHVVREHHVTERWRDRLISEGNDALTELMDEHPQADRQKLRHLVRNAQKEAELAAPPKSSRLIYQYLKALFSASEDEANDEAEYDEFEEKDEEVDD</sequence>
<comment type="function">
    <text evidence="5">Member of a network of 50S ribosomal subunit biogenesis factors which assembles along the 30S-50S interface, preventing incorrect 23S rRNA structures from forming. Promotes peptidyl transferase center (PTC) maturation.</text>
</comment>
<dbReference type="GO" id="GO:1902626">
    <property type="term" value="P:assembly of large subunit precursor of preribosome"/>
    <property type="evidence" value="ECO:0007669"/>
    <property type="project" value="UniProtKB-UniRule"/>
</dbReference>
<dbReference type="GO" id="GO:0043022">
    <property type="term" value="F:ribosome binding"/>
    <property type="evidence" value="ECO:0007669"/>
    <property type="project" value="UniProtKB-UniRule"/>
</dbReference>
<dbReference type="CDD" id="cd16331">
    <property type="entry name" value="YjgA-like"/>
    <property type="match status" value="1"/>
</dbReference>
<accession>A0A1R4H6T3</accession>
<proteinExistence type="inferred from homology"/>
<dbReference type="Pfam" id="PF04751">
    <property type="entry name" value="DarP"/>
    <property type="match status" value="1"/>
</dbReference>
<organism evidence="7 8">
    <name type="scientific">Crenothrix polyspora</name>
    <dbReference type="NCBI Taxonomy" id="360316"/>
    <lineage>
        <taxon>Bacteria</taxon>
        <taxon>Pseudomonadati</taxon>
        <taxon>Pseudomonadota</taxon>
        <taxon>Gammaproteobacteria</taxon>
        <taxon>Methylococcales</taxon>
        <taxon>Crenotrichaceae</taxon>
        <taxon>Crenothrix</taxon>
    </lineage>
</organism>
<comment type="similarity">
    <text evidence="5">Belongs to the DarP family.</text>
</comment>
<keyword evidence="2 5" id="KW-0690">Ribosome biogenesis</keyword>
<dbReference type="InterPro" id="IPR023153">
    <property type="entry name" value="DarP_sf"/>
</dbReference>
<keyword evidence="3 5" id="KW-0699">rRNA-binding</keyword>
<dbReference type="GO" id="GO:0005829">
    <property type="term" value="C:cytosol"/>
    <property type="evidence" value="ECO:0007669"/>
    <property type="project" value="TreeGrafter"/>
</dbReference>
<evidence type="ECO:0000256" key="2">
    <source>
        <dbReference type="ARBA" id="ARBA00022517"/>
    </source>
</evidence>
<dbReference type="GO" id="GO:0019843">
    <property type="term" value="F:rRNA binding"/>
    <property type="evidence" value="ECO:0007669"/>
    <property type="project" value="UniProtKB-UniRule"/>
</dbReference>
<dbReference type="Proteomes" id="UP000195442">
    <property type="component" value="Unassembled WGS sequence"/>
</dbReference>
<feature type="region of interest" description="Disordered" evidence="6">
    <location>
        <begin position="179"/>
        <end position="200"/>
    </location>
</feature>
<keyword evidence="8" id="KW-1185">Reference proteome</keyword>
<evidence type="ECO:0000256" key="1">
    <source>
        <dbReference type="ARBA" id="ARBA00022490"/>
    </source>
</evidence>
<protein>
    <recommendedName>
        <fullName evidence="5">Dual-action ribosomal maturation protein DarP</fullName>
    </recommendedName>
    <alternativeName>
        <fullName evidence="5">Large ribosomal subunit assembly factor DarP</fullName>
    </alternativeName>
</protein>
<dbReference type="EMBL" id="FUKJ01000168">
    <property type="protein sequence ID" value="SJM91998.1"/>
    <property type="molecule type" value="Genomic_DNA"/>
</dbReference>
<dbReference type="NCBIfam" id="NF003593">
    <property type="entry name" value="PRK05255.1-1"/>
    <property type="match status" value="1"/>
</dbReference>
<keyword evidence="4 5" id="KW-0694">RNA-binding</keyword>
<dbReference type="HAMAP" id="MF_00765">
    <property type="entry name" value="DarP"/>
    <property type="match status" value="1"/>
</dbReference>
<dbReference type="InterPro" id="IPR006839">
    <property type="entry name" value="DarP"/>
</dbReference>
<comment type="subcellular location">
    <subcellularLocation>
        <location evidence="5">Cytoplasm</location>
    </subcellularLocation>
    <text evidence="5">Associates with late stage pre-50S ribosomal subunits.</text>
</comment>
<keyword evidence="1 5" id="KW-0963">Cytoplasm</keyword>
<dbReference type="PANTHER" id="PTHR38101">
    <property type="entry name" value="UPF0307 PROTEIN YJGA"/>
    <property type="match status" value="1"/>
</dbReference>
<evidence type="ECO:0000313" key="8">
    <source>
        <dbReference type="Proteomes" id="UP000195442"/>
    </source>
</evidence>
<dbReference type="PANTHER" id="PTHR38101:SF1">
    <property type="entry name" value="UPF0307 PROTEIN YJGA"/>
    <property type="match status" value="1"/>
</dbReference>
<evidence type="ECO:0000256" key="5">
    <source>
        <dbReference type="HAMAP-Rule" id="MF_00765"/>
    </source>
</evidence>
<dbReference type="Gene3D" id="1.10.60.30">
    <property type="entry name" value="PSPTO4464-like domains"/>
    <property type="match status" value="2"/>
</dbReference>
<gene>
    <name evidence="5" type="primary">darP</name>
    <name evidence="7" type="ORF">CRENPOLYSF2_250001</name>
</gene>
<evidence type="ECO:0000256" key="4">
    <source>
        <dbReference type="ARBA" id="ARBA00022884"/>
    </source>
</evidence>
<evidence type="ECO:0000313" key="7">
    <source>
        <dbReference type="EMBL" id="SJM91998.1"/>
    </source>
</evidence>
<dbReference type="SUPFAM" id="SSF158710">
    <property type="entry name" value="PSPTO4464-like"/>
    <property type="match status" value="1"/>
</dbReference>
<dbReference type="RefSeq" id="WP_179210186.1">
    <property type="nucleotide sequence ID" value="NZ_FUKJ01000168.1"/>
</dbReference>
<dbReference type="PIRSF" id="PIRSF016183">
    <property type="entry name" value="UCP016183"/>
    <property type="match status" value="1"/>
</dbReference>
<reference evidence="8" key="1">
    <citation type="submission" date="2017-02" db="EMBL/GenBank/DDBJ databases">
        <authorList>
            <person name="Daims H."/>
        </authorList>
    </citation>
    <scope>NUCLEOTIDE SEQUENCE [LARGE SCALE GENOMIC DNA]</scope>
</reference>
<dbReference type="AlphaFoldDB" id="A0A1R4H6T3"/>